<proteinExistence type="predicted"/>
<name>X1H9N1_9ZZZZ</name>
<dbReference type="InterPro" id="IPR009563">
    <property type="entry name" value="SSSCA1"/>
</dbReference>
<evidence type="ECO:0000313" key="1">
    <source>
        <dbReference type="EMBL" id="GAH50544.1"/>
    </source>
</evidence>
<dbReference type="EMBL" id="BARU01019254">
    <property type="protein sequence ID" value="GAH50544.1"/>
    <property type="molecule type" value="Genomic_DNA"/>
</dbReference>
<feature type="non-terminal residue" evidence="1">
    <location>
        <position position="43"/>
    </location>
</feature>
<sequence length="43" mass="4867">MVYIKEDARIMADFLKSGHKMLSLSCPICNNPIFQNKSGTNFC</sequence>
<accession>X1H9N1</accession>
<dbReference type="AlphaFoldDB" id="X1H9N1"/>
<reference evidence="1" key="1">
    <citation type="journal article" date="2014" name="Front. Microbiol.">
        <title>High frequency of phylogenetically diverse reductive dehalogenase-homologous genes in deep subseafloor sedimentary metagenomes.</title>
        <authorList>
            <person name="Kawai M."/>
            <person name="Futagami T."/>
            <person name="Toyoda A."/>
            <person name="Takaki Y."/>
            <person name="Nishi S."/>
            <person name="Hori S."/>
            <person name="Arai W."/>
            <person name="Tsubouchi T."/>
            <person name="Morono Y."/>
            <person name="Uchiyama I."/>
            <person name="Ito T."/>
            <person name="Fujiyama A."/>
            <person name="Inagaki F."/>
            <person name="Takami H."/>
        </authorList>
    </citation>
    <scope>NUCLEOTIDE SEQUENCE</scope>
    <source>
        <strain evidence="1">Expedition CK06-06</strain>
    </source>
</reference>
<protein>
    <submittedName>
        <fullName evidence="1">Uncharacterized protein</fullName>
    </submittedName>
</protein>
<comment type="caution">
    <text evidence="1">The sequence shown here is derived from an EMBL/GenBank/DDBJ whole genome shotgun (WGS) entry which is preliminary data.</text>
</comment>
<organism evidence="1">
    <name type="scientific">marine sediment metagenome</name>
    <dbReference type="NCBI Taxonomy" id="412755"/>
    <lineage>
        <taxon>unclassified sequences</taxon>
        <taxon>metagenomes</taxon>
        <taxon>ecological metagenomes</taxon>
    </lineage>
</organism>
<dbReference type="Pfam" id="PF06677">
    <property type="entry name" value="Auto_anti-p27"/>
    <property type="match status" value="1"/>
</dbReference>
<gene>
    <name evidence="1" type="ORF">S03H2_31726</name>
</gene>